<protein>
    <submittedName>
        <fullName evidence="1">Uncharacterized protein</fullName>
    </submittedName>
</protein>
<proteinExistence type="predicted"/>
<evidence type="ECO:0000313" key="1">
    <source>
        <dbReference type="EMBL" id="KAG6465154.1"/>
    </source>
</evidence>
<dbReference type="Proteomes" id="UP000791440">
    <property type="component" value="Unassembled WGS sequence"/>
</dbReference>
<dbReference type="AlphaFoldDB" id="A0A922D0E7"/>
<evidence type="ECO:0000313" key="2">
    <source>
        <dbReference type="Proteomes" id="UP000791440"/>
    </source>
</evidence>
<keyword evidence="2" id="KW-1185">Reference proteome</keyword>
<comment type="caution">
    <text evidence="1">The sequence shown here is derived from an EMBL/GenBank/DDBJ whole genome shotgun (WGS) entry which is preliminary data.</text>
</comment>
<organism evidence="1 2">
    <name type="scientific">Manduca sexta</name>
    <name type="common">Tobacco hawkmoth</name>
    <name type="synonym">Tobacco hornworm</name>
    <dbReference type="NCBI Taxonomy" id="7130"/>
    <lineage>
        <taxon>Eukaryota</taxon>
        <taxon>Metazoa</taxon>
        <taxon>Ecdysozoa</taxon>
        <taxon>Arthropoda</taxon>
        <taxon>Hexapoda</taxon>
        <taxon>Insecta</taxon>
        <taxon>Pterygota</taxon>
        <taxon>Neoptera</taxon>
        <taxon>Endopterygota</taxon>
        <taxon>Lepidoptera</taxon>
        <taxon>Glossata</taxon>
        <taxon>Ditrysia</taxon>
        <taxon>Bombycoidea</taxon>
        <taxon>Sphingidae</taxon>
        <taxon>Sphinginae</taxon>
        <taxon>Sphingini</taxon>
        <taxon>Manduca</taxon>
    </lineage>
</organism>
<reference evidence="1" key="1">
    <citation type="journal article" date="2016" name="Insect Biochem. Mol. Biol.">
        <title>Multifaceted biological insights from a draft genome sequence of the tobacco hornworm moth, Manduca sexta.</title>
        <authorList>
            <person name="Kanost M.R."/>
            <person name="Arrese E.L."/>
            <person name="Cao X."/>
            <person name="Chen Y.R."/>
            <person name="Chellapilla S."/>
            <person name="Goldsmith M.R."/>
            <person name="Grosse-Wilde E."/>
            <person name="Heckel D.G."/>
            <person name="Herndon N."/>
            <person name="Jiang H."/>
            <person name="Papanicolaou A."/>
            <person name="Qu J."/>
            <person name="Soulages J.L."/>
            <person name="Vogel H."/>
            <person name="Walters J."/>
            <person name="Waterhouse R.M."/>
            <person name="Ahn S.J."/>
            <person name="Almeida F.C."/>
            <person name="An C."/>
            <person name="Aqrawi P."/>
            <person name="Bretschneider A."/>
            <person name="Bryant W.B."/>
            <person name="Bucks S."/>
            <person name="Chao H."/>
            <person name="Chevignon G."/>
            <person name="Christen J.M."/>
            <person name="Clarke D.F."/>
            <person name="Dittmer N.T."/>
            <person name="Ferguson L.C.F."/>
            <person name="Garavelou S."/>
            <person name="Gordon K.H.J."/>
            <person name="Gunaratna R.T."/>
            <person name="Han Y."/>
            <person name="Hauser F."/>
            <person name="He Y."/>
            <person name="Heidel-Fischer H."/>
            <person name="Hirsh A."/>
            <person name="Hu Y."/>
            <person name="Jiang H."/>
            <person name="Kalra D."/>
            <person name="Klinner C."/>
            <person name="Konig C."/>
            <person name="Kovar C."/>
            <person name="Kroll A.R."/>
            <person name="Kuwar S.S."/>
            <person name="Lee S.L."/>
            <person name="Lehman R."/>
            <person name="Li K."/>
            <person name="Li Z."/>
            <person name="Liang H."/>
            <person name="Lovelace S."/>
            <person name="Lu Z."/>
            <person name="Mansfield J.H."/>
            <person name="McCulloch K.J."/>
            <person name="Mathew T."/>
            <person name="Morton B."/>
            <person name="Muzny D.M."/>
            <person name="Neunemann D."/>
            <person name="Ongeri F."/>
            <person name="Pauchet Y."/>
            <person name="Pu L.L."/>
            <person name="Pyrousis I."/>
            <person name="Rao X.J."/>
            <person name="Redding A."/>
            <person name="Roesel C."/>
            <person name="Sanchez-Gracia A."/>
            <person name="Schaack S."/>
            <person name="Shukla A."/>
            <person name="Tetreau G."/>
            <person name="Wang Y."/>
            <person name="Xiong G.H."/>
            <person name="Traut W."/>
            <person name="Walsh T.K."/>
            <person name="Worley K.C."/>
            <person name="Wu D."/>
            <person name="Wu W."/>
            <person name="Wu Y.Q."/>
            <person name="Zhang X."/>
            <person name="Zou Z."/>
            <person name="Zucker H."/>
            <person name="Briscoe A.D."/>
            <person name="Burmester T."/>
            <person name="Clem R.J."/>
            <person name="Feyereisen R."/>
            <person name="Grimmelikhuijzen C.J.P."/>
            <person name="Hamodrakas S.J."/>
            <person name="Hansson B.S."/>
            <person name="Huguet E."/>
            <person name="Jermiin L.S."/>
            <person name="Lan Q."/>
            <person name="Lehman H.K."/>
            <person name="Lorenzen M."/>
            <person name="Merzendorfer H."/>
            <person name="Michalopoulos I."/>
            <person name="Morton D.B."/>
            <person name="Muthukrishnan S."/>
            <person name="Oakeshott J.G."/>
            <person name="Palmer W."/>
            <person name="Park Y."/>
            <person name="Passarelli A.L."/>
            <person name="Rozas J."/>
            <person name="Schwartz L.M."/>
            <person name="Smith W."/>
            <person name="Southgate A."/>
            <person name="Vilcinskas A."/>
            <person name="Vogt R."/>
            <person name="Wang P."/>
            <person name="Werren J."/>
            <person name="Yu X.Q."/>
            <person name="Zhou J.J."/>
            <person name="Brown S.J."/>
            <person name="Scherer S.E."/>
            <person name="Richards S."/>
            <person name="Blissard G.W."/>
        </authorList>
    </citation>
    <scope>NUCLEOTIDE SEQUENCE</scope>
</reference>
<reference evidence="1" key="2">
    <citation type="submission" date="2020-12" db="EMBL/GenBank/DDBJ databases">
        <authorList>
            <person name="Kanost M."/>
        </authorList>
    </citation>
    <scope>NUCLEOTIDE SEQUENCE</scope>
</reference>
<name>A0A922D0E7_MANSE</name>
<gene>
    <name evidence="1" type="ORF">O3G_MSEX014969</name>
</gene>
<sequence>MRESTAGHRPVPSYTTELALRLYASSRCRPSCVSRPAIWPEGVPHYVCQDAVSTPKKTHKAR</sequence>
<accession>A0A922D0E7</accession>
<dbReference type="EMBL" id="JH669388">
    <property type="protein sequence ID" value="KAG6465154.1"/>
    <property type="molecule type" value="Genomic_DNA"/>
</dbReference>